<sequence length="86" mass="9465">MTQAKLLDLGLGLVKQVAGILPPKEIKPILFSDSCLKTTWHSARCLADNCSAIDAFLSIFTEDIMNSVVESINSFAERRCQQNNPP</sequence>
<name>A0AAV4CDX4_9GAST</name>
<organism evidence="1 2">
    <name type="scientific">Plakobranchus ocellatus</name>
    <dbReference type="NCBI Taxonomy" id="259542"/>
    <lineage>
        <taxon>Eukaryota</taxon>
        <taxon>Metazoa</taxon>
        <taxon>Spiralia</taxon>
        <taxon>Lophotrochozoa</taxon>
        <taxon>Mollusca</taxon>
        <taxon>Gastropoda</taxon>
        <taxon>Heterobranchia</taxon>
        <taxon>Euthyneura</taxon>
        <taxon>Panpulmonata</taxon>
        <taxon>Sacoglossa</taxon>
        <taxon>Placobranchoidea</taxon>
        <taxon>Plakobranchidae</taxon>
        <taxon>Plakobranchus</taxon>
    </lineage>
</organism>
<reference evidence="1 2" key="1">
    <citation type="journal article" date="2021" name="Elife">
        <title>Chloroplast acquisition without the gene transfer in kleptoplastic sea slugs, Plakobranchus ocellatus.</title>
        <authorList>
            <person name="Maeda T."/>
            <person name="Takahashi S."/>
            <person name="Yoshida T."/>
            <person name="Shimamura S."/>
            <person name="Takaki Y."/>
            <person name="Nagai Y."/>
            <person name="Toyoda A."/>
            <person name="Suzuki Y."/>
            <person name="Arimoto A."/>
            <person name="Ishii H."/>
            <person name="Satoh N."/>
            <person name="Nishiyama T."/>
            <person name="Hasebe M."/>
            <person name="Maruyama T."/>
            <person name="Minagawa J."/>
            <person name="Obokata J."/>
            <person name="Shigenobu S."/>
        </authorList>
    </citation>
    <scope>NUCLEOTIDE SEQUENCE [LARGE SCALE GENOMIC DNA]</scope>
</reference>
<keyword evidence="2" id="KW-1185">Reference proteome</keyword>
<accession>A0AAV4CDX4</accession>
<gene>
    <name evidence="1" type="ORF">PoB_005583900</name>
</gene>
<evidence type="ECO:0000313" key="2">
    <source>
        <dbReference type="Proteomes" id="UP000735302"/>
    </source>
</evidence>
<dbReference type="EMBL" id="BLXT01006160">
    <property type="protein sequence ID" value="GFO29334.1"/>
    <property type="molecule type" value="Genomic_DNA"/>
</dbReference>
<comment type="caution">
    <text evidence="1">The sequence shown here is derived from an EMBL/GenBank/DDBJ whole genome shotgun (WGS) entry which is preliminary data.</text>
</comment>
<dbReference type="AlphaFoldDB" id="A0AAV4CDX4"/>
<dbReference type="Proteomes" id="UP000735302">
    <property type="component" value="Unassembled WGS sequence"/>
</dbReference>
<proteinExistence type="predicted"/>
<protein>
    <submittedName>
        <fullName evidence="1">Uncharacterized protein</fullName>
    </submittedName>
</protein>
<evidence type="ECO:0000313" key="1">
    <source>
        <dbReference type="EMBL" id="GFO29334.1"/>
    </source>
</evidence>